<dbReference type="EMBL" id="JABELV010000162">
    <property type="protein sequence ID" value="KAG7528962.1"/>
    <property type="molecule type" value="Genomic_DNA"/>
</dbReference>
<organism evidence="2 3">
    <name type="scientific">Filobasidium floriforme</name>
    <dbReference type="NCBI Taxonomy" id="5210"/>
    <lineage>
        <taxon>Eukaryota</taxon>
        <taxon>Fungi</taxon>
        <taxon>Dikarya</taxon>
        <taxon>Basidiomycota</taxon>
        <taxon>Agaricomycotina</taxon>
        <taxon>Tremellomycetes</taxon>
        <taxon>Filobasidiales</taxon>
        <taxon>Filobasidiaceae</taxon>
        <taxon>Filobasidium</taxon>
    </lineage>
</organism>
<accession>A0A8K0NL34</accession>
<reference evidence="2" key="1">
    <citation type="submission" date="2020-04" db="EMBL/GenBank/DDBJ databases">
        <title>Analysis of mating type loci in Filobasidium floriforme.</title>
        <authorList>
            <person name="Nowrousian M."/>
        </authorList>
    </citation>
    <scope>NUCLEOTIDE SEQUENCE</scope>
    <source>
        <strain evidence="2">CBS 6242</strain>
    </source>
</reference>
<gene>
    <name evidence="2" type="ORF">FFLO_05861</name>
</gene>
<evidence type="ECO:0000313" key="2">
    <source>
        <dbReference type="EMBL" id="KAG7528962.1"/>
    </source>
</evidence>
<sequence length="250" mass="27820">MAQDSQEQPAEGSIGSFIRSLRLAQSYTHDGSLGPSNTTAQTDPSLGTPSQSSNDQSSQDPAVLGQNRQEIARVIKDILDGNIHLASTPGIRQAITDECSKWNPAICGRADFVAKLRSLGGEELAAHLLKFHDMHDEPSRQSFVVALCVAIQRKSDWQPDRRNEPPRVDANDKIFTRLCRACADRVRATPVDERTFESDWLNWQRYTLVPIVHTLVDVGYTDAELDEQMLANLADGFVVNAFQKWYVAPE</sequence>
<keyword evidence="3" id="KW-1185">Reference proteome</keyword>
<proteinExistence type="predicted"/>
<feature type="compositionally biased region" description="Polar residues" evidence="1">
    <location>
        <begin position="28"/>
        <end position="49"/>
    </location>
</feature>
<feature type="region of interest" description="Disordered" evidence="1">
    <location>
        <begin position="28"/>
        <end position="63"/>
    </location>
</feature>
<evidence type="ECO:0000256" key="1">
    <source>
        <dbReference type="SAM" id="MobiDB-lite"/>
    </source>
</evidence>
<evidence type="ECO:0000313" key="3">
    <source>
        <dbReference type="Proteomes" id="UP000812966"/>
    </source>
</evidence>
<protein>
    <submittedName>
        <fullName evidence="2">Uncharacterized protein</fullName>
    </submittedName>
</protein>
<feature type="compositionally biased region" description="Low complexity" evidence="1">
    <location>
        <begin position="50"/>
        <end position="60"/>
    </location>
</feature>
<dbReference type="AlphaFoldDB" id="A0A8K0NL34"/>
<dbReference type="Proteomes" id="UP000812966">
    <property type="component" value="Unassembled WGS sequence"/>
</dbReference>
<comment type="caution">
    <text evidence="2">The sequence shown here is derived from an EMBL/GenBank/DDBJ whole genome shotgun (WGS) entry which is preliminary data.</text>
</comment>
<name>A0A8K0NL34_9TREE</name>